<evidence type="ECO:0000313" key="1">
    <source>
        <dbReference type="EMBL" id="CEK76769.1"/>
    </source>
</evidence>
<protein>
    <submittedName>
        <fullName evidence="1">Uncharacterized protein</fullName>
    </submittedName>
</protein>
<dbReference type="AlphaFoldDB" id="A0A0B7A709"/>
<proteinExistence type="predicted"/>
<dbReference type="EMBL" id="HACG01029904">
    <property type="protein sequence ID" value="CEK76769.1"/>
    <property type="molecule type" value="Transcribed_RNA"/>
</dbReference>
<organism evidence="1">
    <name type="scientific">Arion vulgaris</name>
    <dbReference type="NCBI Taxonomy" id="1028688"/>
    <lineage>
        <taxon>Eukaryota</taxon>
        <taxon>Metazoa</taxon>
        <taxon>Spiralia</taxon>
        <taxon>Lophotrochozoa</taxon>
        <taxon>Mollusca</taxon>
        <taxon>Gastropoda</taxon>
        <taxon>Heterobranchia</taxon>
        <taxon>Euthyneura</taxon>
        <taxon>Panpulmonata</taxon>
        <taxon>Eupulmonata</taxon>
        <taxon>Stylommatophora</taxon>
        <taxon>Helicina</taxon>
        <taxon>Arionoidea</taxon>
        <taxon>Arionidae</taxon>
        <taxon>Arion</taxon>
    </lineage>
</organism>
<gene>
    <name evidence="1" type="primary">ORF101429</name>
</gene>
<reference evidence="1" key="1">
    <citation type="submission" date="2014-12" db="EMBL/GenBank/DDBJ databases">
        <title>Insight into the proteome of Arion vulgaris.</title>
        <authorList>
            <person name="Aradska J."/>
            <person name="Bulat T."/>
            <person name="Smidak R."/>
            <person name="Sarate P."/>
            <person name="Gangsoo J."/>
            <person name="Sialana F."/>
            <person name="Bilban M."/>
            <person name="Lubec G."/>
        </authorList>
    </citation>
    <scope>NUCLEOTIDE SEQUENCE</scope>
    <source>
        <tissue evidence="1">Skin</tissue>
    </source>
</reference>
<sequence>MSLMKGQGESPSLDDLPLSTLEYDTTWLLECQTMYETDKTTEMLNRNAKQQAKTCNAVDTAGTEEKREV</sequence>
<accession>A0A0B7A709</accession>
<name>A0A0B7A709_9EUPU</name>